<evidence type="ECO:0000256" key="1">
    <source>
        <dbReference type="SAM" id="MobiDB-lite"/>
    </source>
</evidence>
<sequence>MSVQFEFAPILTLGAIACRPRPPRRSSPAPHPTGTPRTSPSASDCSSTSASPSSAETPPRHAHAPSRSSPRPWSALAVLPDHEERTRSIPVSAASVARVLWCGRRREGAAAAERGSTSQWYCAATAGTSHFAVALVTRSRIDHIPWYFAHKIYIHSPRAPYLSRVQLIFVAYPHNGFKCIGQGLEFGKEFTTPYGPALGDPCLSGQMPDSNPDKFEIFLTFACVKSRLGNGTGKPAGIPGSTRTRTRVPVPAEIRPANGLQHAAVRLPVIPAGRLLPTRTRTRTGQTRQPVRVPATRAVP</sequence>
<dbReference type="Proteomes" id="UP001219525">
    <property type="component" value="Unassembled WGS sequence"/>
</dbReference>
<dbReference type="AlphaFoldDB" id="A0AAD6YM19"/>
<protein>
    <submittedName>
        <fullName evidence="2">Uncharacterized protein</fullName>
    </submittedName>
</protein>
<feature type="region of interest" description="Disordered" evidence="1">
    <location>
        <begin position="279"/>
        <end position="300"/>
    </location>
</feature>
<reference evidence="2" key="1">
    <citation type="submission" date="2023-03" db="EMBL/GenBank/DDBJ databases">
        <title>Massive genome expansion in bonnet fungi (Mycena s.s.) driven by repeated elements and novel gene families across ecological guilds.</title>
        <authorList>
            <consortium name="Lawrence Berkeley National Laboratory"/>
            <person name="Harder C.B."/>
            <person name="Miyauchi S."/>
            <person name="Viragh M."/>
            <person name="Kuo A."/>
            <person name="Thoen E."/>
            <person name="Andreopoulos B."/>
            <person name="Lu D."/>
            <person name="Skrede I."/>
            <person name="Drula E."/>
            <person name="Henrissat B."/>
            <person name="Morin E."/>
            <person name="Kohler A."/>
            <person name="Barry K."/>
            <person name="LaButti K."/>
            <person name="Morin E."/>
            <person name="Salamov A."/>
            <person name="Lipzen A."/>
            <person name="Mereny Z."/>
            <person name="Hegedus B."/>
            <person name="Baldrian P."/>
            <person name="Stursova M."/>
            <person name="Weitz H."/>
            <person name="Taylor A."/>
            <person name="Grigoriev I.V."/>
            <person name="Nagy L.G."/>
            <person name="Martin F."/>
            <person name="Kauserud H."/>
        </authorList>
    </citation>
    <scope>NUCLEOTIDE SEQUENCE</scope>
    <source>
        <strain evidence="2">9144</strain>
    </source>
</reference>
<accession>A0AAD6YM19</accession>
<evidence type="ECO:0000313" key="2">
    <source>
        <dbReference type="EMBL" id="KAJ7223409.1"/>
    </source>
</evidence>
<feature type="region of interest" description="Disordered" evidence="1">
    <location>
        <begin position="16"/>
        <end position="73"/>
    </location>
</feature>
<gene>
    <name evidence="2" type="ORF">GGX14DRAFT_387728</name>
</gene>
<name>A0AAD6YM19_9AGAR</name>
<proteinExistence type="predicted"/>
<organism evidence="2 3">
    <name type="scientific">Mycena pura</name>
    <dbReference type="NCBI Taxonomy" id="153505"/>
    <lineage>
        <taxon>Eukaryota</taxon>
        <taxon>Fungi</taxon>
        <taxon>Dikarya</taxon>
        <taxon>Basidiomycota</taxon>
        <taxon>Agaricomycotina</taxon>
        <taxon>Agaricomycetes</taxon>
        <taxon>Agaricomycetidae</taxon>
        <taxon>Agaricales</taxon>
        <taxon>Marasmiineae</taxon>
        <taxon>Mycenaceae</taxon>
        <taxon>Mycena</taxon>
    </lineage>
</organism>
<feature type="compositionally biased region" description="Low complexity" evidence="1">
    <location>
        <begin position="279"/>
        <end position="293"/>
    </location>
</feature>
<feature type="compositionally biased region" description="Low complexity" evidence="1">
    <location>
        <begin position="36"/>
        <end position="57"/>
    </location>
</feature>
<evidence type="ECO:0000313" key="3">
    <source>
        <dbReference type="Proteomes" id="UP001219525"/>
    </source>
</evidence>
<dbReference type="EMBL" id="JARJCW010000006">
    <property type="protein sequence ID" value="KAJ7223409.1"/>
    <property type="molecule type" value="Genomic_DNA"/>
</dbReference>
<keyword evidence="3" id="KW-1185">Reference proteome</keyword>
<comment type="caution">
    <text evidence="2">The sequence shown here is derived from an EMBL/GenBank/DDBJ whole genome shotgun (WGS) entry which is preliminary data.</text>
</comment>